<evidence type="ECO:0000313" key="3">
    <source>
        <dbReference type="Proteomes" id="UP000683139"/>
    </source>
</evidence>
<proteinExistence type="predicted"/>
<keyword evidence="1" id="KW-1133">Transmembrane helix</keyword>
<feature type="transmembrane region" description="Helical" evidence="1">
    <location>
        <begin position="18"/>
        <end position="36"/>
    </location>
</feature>
<dbReference type="PANTHER" id="PTHR37305:SF1">
    <property type="entry name" value="MEMBRANE PROTEIN"/>
    <property type="match status" value="1"/>
</dbReference>
<feature type="transmembrane region" description="Helical" evidence="1">
    <location>
        <begin position="228"/>
        <end position="250"/>
    </location>
</feature>
<keyword evidence="1" id="KW-0472">Membrane</keyword>
<name>A0A919YV83_9BACL</name>
<accession>A0A919YV83</accession>
<evidence type="ECO:0008006" key="4">
    <source>
        <dbReference type="Google" id="ProtNLM"/>
    </source>
</evidence>
<sequence>MSKLIHFELFKVFRQKKLYLFMLIQIAVEISAVFQYEWDASGFTDTGPNGQSFPLLILHNGPLFIAIFVAILAADSIAEEYRSGTLKKALLCPISRLDLLHAKIVSMFTVMMVLLIFLVFSSYVVGTIAFGWGDRTAVGEVIYSFSEGVQLLMHMILLSVPPNLAFGMIVIFVALVTSNPGASIGTALVLIVLSPLLEGISQLEHLFIGYQLRAFPFLPLHDPAAHNLLGGLTVILTYLSVSYTGSVMMIRKKDILT</sequence>
<dbReference type="Proteomes" id="UP000683139">
    <property type="component" value="Unassembled WGS sequence"/>
</dbReference>
<gene>
    <name evidence="2" type="ORF">J40TS1_30900</name>
</gene>
<organism evidence="2 3">
    <name type="scientific">Paenibacillus montaniterrae</name>
    <dbReference type="NCBI Taxonomy" id="429341"/>
    <lineage>
        <taxon>Bacteria</taxon>
        <taxon>Bacillati</taxon>
        <taxon>Bacillota</taxon>
        <taxon>Bacilli</taxon>
        <taxon>Bacillales</taxon>
        <taxon>Paenibacillaceae</taxon>
        <taxon>Paenibacillus</taxon>
    </lineage>
</organism>
<feature type="transmembrane region" description="Helical" evidence="1">
    <location>
        <begin position="187"/>
        <end position="208"/>
    </location>
</feature>
<evidence type="ECO:0000256" key="1">
    <source>
        <dbReference type="SAM" id="Phobius"/>
    </source>
</evidence>
<feature type="transmembrane region" description="Helical" evidence="1">
    <location>
        <begin position="56"/>
        <end position="78"/>
    </location>
</feature>
<protein>
    <recommendedName>
        <fullName evidence="4">ABC transporter permease</fullName>
    </recommendedName>
</protein>
<dbReference type="EMBL" id="BOSE01000005">
    <property type="protein sequence ID" value="GIP17448.1"/>
    <property type="molecule type" value="Genomic_DNA"/>
</dbReference>
<dbReference type="RefSeq" id="WP_213516754.1">
    <property type="nucleotide sequence ID" value="NZ_BOSE01000005.1"/>
</dbReference>
<keyword evidence="1" id="KW-0812">Transmembrane</keyword>
<comment type="caution">
    <text evidence="2">The sequence shown here is derived from an EMBL/GenBank/DDBJ whole genome shotgun (WGS) entry which is preliminary data.</text>
</comment>
<reference evidence="2" key="1">
    <citation type="submission" date="2021-03" db="EMBL/GenBank/DDBJ databases">
        <title>Antimicrobial resistance genes in bacteria isolated from Japanese honey, and their potential for conferring macrolide and lincosamide resistance in the American foulbrood pathogen Paenibacillus larvae.</title>
        <authorList>
            <person name="Okamoto M."/>
            <person name="Kumagai M."/>
            <person name="Kanamori H."/>
            <person name="Takamatsu D."/>
        </authorList>
    </citation>
    <scope>NUCLEOTIDE SEQUENCE</scope>
    <source>
        <strain evidence="2">J40TS1</strain>
    </source>
</reference>
<evidence type="ECO:0000313" key="2">
    <source>
        <dbReference type="EMBL" id="GIP17448.1"/>
    </source>
</evidence>
<feature type="transmembrane region" description="Helical" evidence="1">
    <location>
        <begin position="152"/>
        <end position="175"/>
    </location>
</feature>
<dbReference type="Pfam" id="PF12730">
    <property type="entry name" value="ABC2_membrane_4"/>
    <property type="match status" value="1"/>
</dbReference>
<dbReference type="PANTHER" id="PTHR37305">
    <property type="entry name" value="INTEGRAL MEMBRANE PROTEIN-RELATED"/>
    <property type="match status" value="1"/>
</dbReference>
<keyword evidence="3" id="KW-1185">Reference proteome</keyword>
<dbReference type="AlphaFoldDB" id="A0A919YV83"/>
<feature type="transmembrane region" description="Helical" evidence="1">
    <location>
        <begin position="104"/>
        <end position="132"/>
    </location>
</feature>